<gene>
    <name evidence="7" type="ORF">BSL78_25788</name>
</gene>
<evidence type="ECO:0000256" key="1">
    <source>
        <dbReference type="ARBA" id="ARBA00004370"/>
    </source>
</evidence>
<organism evidence="7 8">
    <name type="scientific">Stichopus japonicus</name>
    <name type="common">Sea cucumber</name>
    <dbReference type="NCBI Taxonomy" id="307972"/>
    <lineage>
        <taxon>Eukaryota</taxon>
        <taxon>Metazoa</taxon>
        <taxon>Echinodermata</taxon>
        <taxon>Eleutherozoa</taxon>
        <taxon>Echinozoa</taxon>
        <taxon>Holothuroidea</taxon>
        <taxon>Aspidochirotacea</taxon>
        <taxon>Aspidochirotida</taxon>
        <taxon>Stichopodidae</taxon>
        <taxon>Apostichopus</taxon>
    </lineage>
</organism>
<dbReference type="InterPro" id="IPR051495">
    <property type="entry name" value="Epithelial_Barrier/Signaling"/>
</dbReference>
<evidence type="ECO:0000256" key="5">
    <source>
        <dbReference type="ARBA" id="ARBA00023157"/>
    </source>
</evidence>
<evidence type="ECO:0000313" key="8">
    <source>
        <dbReference type="Proteomes" id="UP000230750"/>
    </source>
</evidence>
<evidence type="ECO:0000259" key="6">
    <source>
        <dbReference type="PROSITE" id="PS51233"/>
    </source>
</evidence>
<dbReference type="OrthoDB" id="5986866at2759"/>
<name>A0A2G8JNN5_STIJA</name>
<keyword evidence="3" id="KW-1133">Transmembrane helix</keyword>
<dbReference type="AlphaFoldDB" id="A0A2G8JNN5"/>
<dbReference type="PANTHER" id="PTHR13802">
    <property type="entry name" value="MUCIN 4-RELATED"/>
    <property type="match status" value="1"/>
</dbReference>
<keyword evidence="2" id="KW-0812">Transmembrane</keyword>
<comment type="caution">
    <text evidence="7">The sequence shown here is derived from an EMBL/GenBank/DDBJ whole genome shotgun (WGS) entry which is preliminary data.</text>
</comment>
<dbReference type="GO" id="GO:0016020">
    <property type="term" value="C:membrane"/>
    <property type="evidence" value="ECO:0007669"/>
    <property type="project" value="UniProtKB-SubCell"/>
</dbReference>
<feature type="domain" description="VWFD" evidence="6">
    <location>
        <begin position="1"/>
        <end position="144"/>
    </location>
</feature>
<dbReference type="InterPro" id="IPR056619">
    <property type="entry name" value="C8-3_MUC4"/>
</dbReference>
<keyword evidence="5" id="KW-1015">Disulfide bond</keyword>
<sequence>MVDVGDRDVVLQSRNAATASGTATVIKAVGACVKGNDGLHVGVRAGGGLDAWVRNSQSTDQEWDFVSFQSGNVTKYNGSEGVITVASTGLRPNGAETRGLLGTWNDNDTDDFMAKNGTVYDKDSSIEELHQFGISWEITMSESSLYYRSGETHEGFTNLGYAPDFEPSDPDVSPEMLAEVCNGDSACEFDFLATGDSEFAAITHTAVEMAWTLLQKMPLSVVCIRRA</sequence>
<dbReference type="EMBL" id="MRZV01001511">
    <property type="protein sequence ID" value="PIK37381.1"/>
    <property type="molecule type" value="Genomic_DNA"/>
</dbReference>
<dbReference type="InterPro" id="IPR001846">
    <property type="entry name" value="VWF_type-D"/>
</dbReference>
<keyword evidence="4" id="KW-0472">Membrane</keyword>
<evidence type="ECO:0000256" key="4">
    <source>
        <dbReference type="ARBA" id="ARBA00023136"/>
    </source>
</evidence>
<evidence type="ECO:0000313" key="7">
    <source>
        <dbReference type="EMBL" id="PIK37381.1"/>
    </source>
</evidence>
<reference evidence="7 8" key="1">
    <citation type="journal article" date="2017" name="PLoS Biol.">
        <title>The sea cucumber genome provides insights into morphological evolution and visceral regeneration.</title>
        <authorList>
            <person name="Zhang X."/>
            <person name="Sun L."/>
            <person name="Yuan J."/>
            <person name="Sun Y."/>
            <person name="Gao Y."/>
            <person name="Zhang L."/>
            <person name="Li S."/>
            <person name="Dai H."/>
            <person name="Hamel J.F."/>
            <person name="Liu C."/>
            <person name="Yu Y."/>
            <person name="Liu S."/>
            <person name="Lin W."/>
            <person name="Guo K."/>
            <person name="Jin S."/>
            <person name="Xu P."/>
            <person name="Storey K.B."/>
            <person name="Huan P."/>
            <person name="Zhang T."/>
            <person name="Zhou Y."/>
            <person name="Zhang J."/>
            <person name="Lin C."/>
            <person name="Li X."/>
            <person name="Xing L."/>
            <person name="Huo D."/>
            <person name="Sun M."/>
            <person name="Wang L."/>
            <person name="Mercier A."/>
            <person name="Li F."/>
            <person name="Yang H."/>
            <person name="Xiang J."/>
        </authorList>
    </citation>
    <scope>NUCLEOTIDE SEQUENCE [LARGE SCALE GENOMIC DNA]</scope>
    <source>
        <strain evidence="7">Shaxun</strain>
        <tissue evidence="7">Muscle</tissue>
    </source>
</reference>
<dbReference type="PANTHER" id="PTHR13802:SF52">
    <property type="entry name" value="MUCIN-4"/>
    <property type="match status" value="1"/>
</dbReference>
<comment type="subcellular location">
    <subcellularLocation>
        <location evidence="1">Membrane</location>
    </subcellularLocation>
</comment>
<evidence type="ECO:0000256" key="3">
    <source>
        <dbReference type="ARBA" id="ARBA00022989"/>
    </source>
</evidence>
<accession>A0A2G8JNN5</accession>
<dbReference type="Proteomes" id="UP000230750">
    <property type="component" value="Unassembled WGS sequence"/>
</dbReference>
<evidence type="ECO:0000256" key="2">
    <source>
        <dbReference type="ARBA" id="ARBA00022692"/>
    </source>
</evidence>
<protein>
    <submittedName>
        <fullName evidence="7">Putative sushi domain-containing protein 2-like</fullName>
    </submittedName>
</protein>
<proteinExistence type="predicted"/>
<keyword evidence="8" id="KW-1185">Reference proteome</keyword>
<dbReference type="PROSITE" id="PS51233">
    <property type="entry name" value="VWFD"/>
    <property type="match status" value="1"/>
</dbReference>
<dbReference type="Pfam" id="PF23263">
    <property type="entry name" value="C8-3_MUC4"/>
    <property type="match status" value="1"/>
</dbReference>